<comment type="caution">
    <text evidence="13">The sequence shown here is derived from an EMBL/GenBank/DDBJ whole genome shotgun (WGS) entry which is preliminary data.</text>
</comment>
<dbReference type="GO" id="GO:0003677">
    <property type="term" value="F:DNA binding"/>
    <property type="evidence" value="ECO:0007669"/>
    <property type="project" value="UniProtKB-UniRule"/>
</dbReference>
<keyword evidence="4 9" id="KW-0808">Transferase</keyword>
<evidence type="ECO:0000256" key="3">
    <source>
        <dbReference type="ARBA" id="ARBA00022490"/>
    </source>
</evidence>
<reference evidence="13 15" key="1">
    <citation type="submission" date="2015-11" db="EMBL/GenBank/DDBJ databases">
        <title>Draft Genome Sequence of the Type Strain Trueperella bernardiae LCDC 89-0504T, Isolated from Blood Culture.</title>
        <authorList>
            <person name="Bernier A.-M."/>
            <person name="Bernard K."/>
        </authorList>
    </citation>
    <scope>NUCLEOTIDE SEQUENCE [LARGE SCALE GENOMIC DNA]</scope>
    <source>
        <strain evidence="13 15">LCDC 89-0504</strain>
    </source>
</reference>
<evidence type="ECO:0000256" key="4">
    <source>
        <dbReference type="ARBA" id="ARBA00022679"/>
    </source>
</evidence>
<comment type="function">
    <text evidence="9">Confers DNA tethering and processivity to DNA polymerases and other proteins. Acts as a clamp, forming a ring around DNA (a reaction catalyzed by the clamp-loading complex) which diffuses in an ATP-independent manner freely and bidirectionally along dsDNA. Initially characterized for its ability to contact the catalytic subunit of DNA polymerase III (Pol III), a complex, multichain enzyme responsible for most of the replicative synthesis in bacteria; Pol III exhibits 3'-5' exonuclease proofreading activity. The beta chain is required for initiation of replication as well as for processivity of DNA replication.</text>
</comment>
<evidence type="ECO:0000313" key="15">
    <source>
        <dbReference type="Proteomes" id="UP000054404"/>
    </source>
</evidence>
<dbReference type="InterPro" id="IPR022635">
    <property type="entry name" value="DNA_polIII_beta_C"/>
</dbReference>
<dbReference type="GO" id="GO:0005737">
    <property type="term" value="C:cytoplasm"/>
    <property type="evidence" value="ECO:0007669"/>
    <property type="project" value="UniProtKB-SubCell"/>
</dbReference>
<dbReference type="InterPro" id="IPR022634">
    <property type="entry name" value="DNA_polIII_beta_N"/>
</dbReference>
<keyword evidence="8" id="KW-0238">DNA-binding</keyword>
<dbReference type="EMBL" id="LNIZ01000002">
    <property type="protein sequence ID" value="KTF04526.1"/>
    <property type="molecule type" value="Genomic_DNA"/>
</dbReference>
<comment type="similarity">
    <text evidence="2 9">Belongs to the beta sliding clamp family.</text>
</comment>
<dbReference type="CDD" id="cd00140">
    <property type="entry name" value="beta_clamp"/>
    <property type="match status" value="1"/>
</dbReference>
<dbReference type="PIRSF" id="PIRSF000804">
    <property type="entry name" value="DNA_pol_III_b"/>
    <property type="match status" value="1"/>
</dbReference>
<dbReference type="InterPro" id="IPR001001">
    <property type="entry name" value="DNA_polIII_beta"/>
</dbReference>
<dbReference type="Pfam" id="PF00712">
    <property type="entry name" value="DNA_pol3_beta"/>
    <property type="match status" value="1"/>
</dbReference>
<keyword evidence="3 9" id="KW-0963">Cytoplasm</keyword>
<dbReference type="STRING" id="59561.AQZ59_00510"/>
<keyword evidence="5 9" id="KW-0548">Nucleotidyltransferase</keyword>
<dbReference type="GO" id="GO:0009360">
    <property type="term" value="C:DNA polymerase III complex"/>
    <property type="evidence" value="ECO:0007669"/>
    <property type="project" value="InterPro"/>
</dbReference>
<dbReference type="AlphaFoldDB" id="A0A0W1KLR7"/>
<dbReference type="Pfam" id="PF02768">
    <property type="entry name" value="DNA_pol3_beta_3"/>
    <property type="match status" value="1"/>
</dbReference>
<dbReference type="Proteomes" id="UP000054404">
    <property type="component" value="Unassembled WGS sequence"/>
</dbReference>
<name>A0A0W1KLR7_9ACTO</name>
<dbReference type="EMBL" id="JASPDQ010000009">
    <property type="protein sequence ID" value="MDK8601854.1"/>
    <property type="molecule type" value="Genomic_DNA"/>
</dbReference>
<feature type="domain" description="DNA polymerase III beta sliding clamp N-terminal" evidence="10">
    <location>
        <begin position="1"/>
        <end position="119"/>
    </location>
</feature>
<organism evidence="13 15">
    <name type="scientific">Trueperella bernardiae</name>
    <dbReference type="NCBI Taxonomy" id="59561"/>
    <lineage>
        <taxon>Bacteria</taxon>
        <taxon>Bacillati</taxon>
        <taxon>Actinomycetota</taxon>
        <taxon>Actinomycetes</taxon>
        <taxon>Actinomycetales</taxon>
        <taxon>Actinomycetaceae</taxon>
        <taxon>Trueperella</taxon>
    </lineage>
</organism>
<sequence>MKFSVDHKEFTDAVTWASRTIPSRPANAVLAGIHIVAEEDGTVTMGARDSDISSQITINTANVMVPGEVLVNGKLLAEISRSLPNQPIEIERDGGKFDISCGRSHFTLKTMAAEDYADLPAMPPVIGKVDGAEWEKAVSQVTIAASNDDTLPMLVSVCIEIEGDQISLMATDRYRLAIRDLAWAPVHSDYSTRILVRASRLLDVAKALGTVSDVEISLQDEGMGALIGFSAGNRQNTIQLIDGEYPQVRSLFPTEVNGHVELDRLEILDAIKRSRLVTEKNAAVRLSFSEGEVMLEAGQGDNAQVSEVLPATLEGEDIKMAFNPIFLQEGFAVIDEPTVRLSFTHPTKPAVVTSQDKDGNVEDDFRLLLMPIRTFGQN</sequence>
<dbReference type="PATRIC" id="fig|59561.3.peg.501"/>
<evidence type="ECO:0000256" key="1">
    <source>
        <dbReference type="ARBA" id="ARBA00004496"/>
    </source>
</evidence>
<dbReference type="SUPFAM" id="SSF55979">
    <property type="entry name" value="DNA clamp"/>
    <property type="match status" value="3"/>
</dbReference>
<dbReference type="GO" id="GO:0006271">
    <property type="term" value="P:DNA strand elongation involved in DNA replication"/>
    <property type="evidence" value="ECO:0007669"/>
    <property type="project" value="TreeGrafter"/>
</dbReference>
<dbReference type="RefSeq" id="WP_062613149.1">
    <property type="nucleotide sequence ID" value="NZ_CALTZF010000005.1"/>
</dbReference>
<evidence type="ECO:0000259" key="12">
    <source>
        <dbReference type="Pfam" id="PF02768"/>
    </source>
</evidence>
<reference evidence="14" key="2">
    <citation type="submission" date="2023-05" db="EMBL/GenBank/DDBJ databases">
        <title>Genomic Catalog of Human Bladder Bacteria.</title>
        <authorList>
            <person name="Du J."/>
        </authorList>
    </citation>
    <scope>NUCLEOTIDE SEQUENCE</scope>
    <source>
        <strain evidence="14">UMB1304A</strain>
    </source>
</reference>
<evidence type="ECO:0000313" key="13">
    <source>
        <dbReference type="EMBL" id="KTF04526.1"/>
    </source>
</evidence>
<evidence type="ECO:0000256" key="8">
    <source>
        <dbReference type="ARBA" id="ARBA00023125"/>
    </source>
</evidence>
<evidence type="ECO:0000256" key="2">
    <source>
        <dbReference type="ARBA" id="ARBA00010752"/>
    </source>
</evidence>
<evidence type="ECO:0000259" key="11">
    <source>
        <dbReference type="Pfam" id="PF02767"/>
    </source>
</evidence>
<keyword evidence="15" id="KW-1185">Reference proteome</keyword>
<dbReference type="InterPro" id="IPR022637">
    <property type="entry name" value="DNA_polIII_beta_cen"/>
</dbReference>
<keyword evidence="7 9" id="KW-0239">DNA-directed DNA polymerase</keyword>
<feature type="domain" description="DNA polymerase III beta sliding clamp central" evidence="11">
    <location>
        <begin position="130"/>
        <end position="247"/>
    </location>
</feature>
<evidence type="ECO:0000313" key="14">
    <source>
        <dbReference type="EMBL" id="MDK8601854.1"/>
    </source>
</evidence>
<dbReference type="Gene3D" id="3.10.150.10">
    <property type="entry name" value="DNA Polymerase III, subunit A, domain 2"/>
    <property type="match status" value="3"/>
</dbReference>
<evidence type="ECO:0000256" key="7">
    <source>
        <dbReference type="ARBA" id="ARBA00022932"/>
    </source>
</evidence>
<evidence type="ECO:0000256" key="5">
    <source>
        <dbReference type="ARBA" id="ARBA00022695"/>
    </source>
</evidence>
<dbReference type="NCBIfam" id="TIGR00663">
    <property type="entry name" value="dnan"/>
    <property type="match status" value="1"/>
</dbReference>
<dbReference type="SMART" id="SM00480">
    <property type="entry name" value="POL3Bc"/>
    <property type="match status" value="1"/>
</dbReference>
<evidence type="ECO:0000256" key="9">
    <source>
        <dbReference type="PIRNR" id="PIRNR000804"/>
    </source>
</evidence>
<protein>
    <recommendedName>
        <fullName evidence="9">Beta sliding clamp</fullName>
    </recommendedName>
</protein>
<feature type="domain" description="DNA polymerase III beta sliding clamp C-terminal" evidence="12">
    <location>
        <begin position="249"/>
        <end position="358"/>
    </location>
</feature>
<dbReference type="PANTHER" id="PTHR30478:SF0">
    <property type="entry name" value="BETA SLIDING CLAMP"/>
    <property type="match status" value="1"/>
</dbReference>
<comment type="subunit">
    <text evidence="9">Forms a ring-shaped head-to-tail homodimer around DNA.</text>
</comment>
<dbReference type="Proteomes" id="UP001225576">
    <property type="component" value="Unassembled WGS sequence"/>
</dbReference>
<gene>
    <name evidence="13" type="primary">dnaN</name>
    <name evidence="13" type="ORF">AQZ59_00510</name>
    <name evidence="14" type="ORF">QP858_05175</name>
</gene>
<proteinExistence type="inferred from homology"/>
<keyword evidence="6 9" id="KW-0235">DNA replication</keyword>
<evidence type="ECO:0000259" key="10">
    <source>
        <dbReference type="Pfam" id="PF00712"/>
    </source>
</evidence>
<comment type="subcellular location">
    <subcellularLocation>
        <location evidence="1 9">Cytoplasm</location>
    </subcellularLocation>
</comment>
<dbReference type="GO" id="GO:0003887">
    <property type="term" value="F:DNA-directed DNA polymerase activity"/>
    <property type="evidence" value="ECO:0007669"/>
    <property type="project" value="UniProtKB-UniRule"/>
</dbReference>
<dbReference type="InterPro" id="IPR046938">
    <property type="entry name" value="DNA_clamp_sf"/>
</dbReference>
<evidence type="ECO:0000256" key="6">
    <source>
        <dbReference type="ARBA" id="ARBA00022705"/>
    </source>
</evidence>
<dbReference type="OrthoDB" id="468978at2"/>
<dbReference type="Pfam" id="PF02767">
    <property type="entry name" value="DNA_pol3_beta_2"/>
    <property type="match status" value="1"/>
</dbReference>
<dbReference type="PANTHER" id="PTHR30478">
    <property type="entry name" value="DNA POLYMERASE III SUBUNIT BETA"/>
    <property type="match status" value="1"/>
</dbReference>
<dbReference type="GO" id="GO:0008408">
    <property type="term" value="F:3'-5' exonuclease activity"/>
    <property type="evidence" value="ECO:0007669"/>
    <property type="project" value="InterPro"/>
</dbReference>
<accession>A0A0W1KLR7</accession>